<name>A0A1A9VII5_GLOAU</name>
<keyword evidence="2" id="KW-1185">Reference proteome</keyword>
<proteinExistence type="predicted"/>
<organism evidence="1 2">
    <name type="scientific">Glossina austeni</name>
    <name type="common">Savannah tsetse fly</name>
    <dbReference type="NCBI Taxonomy" id="7395"/>
    <lineage>
        <taxon>Eukaryota</taxon>
        <taxon>Metazoa</taxon>
        <taxon>Ecdysozoa</taxon>
        <taxon>Arthropoda</taxon>
        <taxon>Hexapoda</taxon>
        <taxon>Insecta</taxon>
        <taxon>Pterygota</taxon>
        <taxon>Neoptera</taxon>
        <taxon>Endopterygota</taxon>
        <taxon>Diptera</taxon>
        <taxon>Brachycera</taxon>
        <taxon>Muscomorpha</taxon>
        <taxon>Hippoboscoidea</taxon>
        <taxon>Glossinidae</taxon>
        <taxon>Glossina</taxon>
    </lineage>
</organism>
<dbReference type="VEuPathDB" id="VectorBase:GAUT038575"/>
<dbReference type="Proteomes" id="UP000078200">
    <property type="component" value="Unassembled WGS sequence"/>
</dbReference>
<evidence type="ECO:0000313" key="1">
    <source>
        <dbReference type="EnsemblMetazoa" id="GAUT038575-PA"/>
    </source>
</evidence>
<accession>A0A1A9VII5</accession>
<dbReference type="PROSITE" id="PS51257">
    <property type="entry name" value="PROKAR_LIPOPROTEIN"/>
    <property type="match status" value="1"/>
</dbReference>
<protein>
    <submittedName>
        <fullName evidence="1">Uncharacterized protein</fullName>
    </submittedName>
</protein>
<sequence>MRRRSPALQRHTFYLLIGGSCEQLVLAGEKDRSLYGNHTIVQLTPFTDPSMTSLSRAFSAMGPHVRRPFNLFRHFNRHVVRNSEASNAFSLATEPEATDHCCGATTS</sequence>
<evidence type="ECO:0000313" key="2">
    <source>
        <dbReference type="Proteomes" id="UP000078200"/>
    </source>
</evidence>
<dbReference type="EnsemblMetazoa" id="GAUT038575-RA">
    <property type="protein sequence ID" value="GAUT038575-PA"/>
    <property type="gene ID" value="GAUT038575"/>
</dbReference>
<dbReference type="AlphaFoldDB" id="A0A1A9VII5"/>
<reference evidence="1" key="1">
    <citation type="submission" date="2020-05" db="UniProtKB">
        <authorList>
            <consortium name="EnsemblMetazoa"/>
        </authorList>
    </citation>
    <scope>IDENTIFICATION</scope>
    <source>
        <strain evidence="1">TTRI</strain>
    </source>
</reference>